<name>A0ABS5UXD5_9BIFI</name>
<feature type="transmembrane region" description="Helical" evidence="1">
    <location>
        <begin position="171"/>
        <end position="191"/>
    </location>
</feature>
<proteinExistence type="predicted"/>
<feature type="transmembrane region" description="Helical" evidence="1">
    <location>
        <begin position="278"/>
        <end position="296"/>
    </location>
</feature>
<sequence>MSKRNSYVEMLRVLAIAGISVFHVFQPWFAATAVATPIDQLSPENQVIASNPLAMLLLGLIALLGATGNHMFYMISGFYLVPSAARKSHTMTSAEYWREQFAATARRALIIVLSVLFYIAVCYVINVFVTVPEIGTVVWWSYGLEFVWLYLVFVVIAPVFAWIVERANPRVLWTLMVIALVVVFALNLYIAFINPQDTARGLSDWRKQMSAVTYLVSFLFAGVVGVDVRKAGGLGRVSAQAWRRAATALALLVLLVEAVLVVLDERQLMMALSYKSTSLISFLGAWFALMIATAAHGNGEADVAHSARSMPENIARCITAVASGILGFYIAQSLLGGIWHTQCTAIMKGLLLQGNAWSLAAALTFGVLFALAFVLLVTIFDYVTRQPLLRLLRLRSITRA</sequence>
<feature type="transmembrane region" description="Helical" evidence="1">
    <location>
        <begin position="317"/>
        <end position="339"/>
    </location>
</feature>
<dbReference type="EMBL" id="JAFEJU010000009">
    <property type="protein sequence ID" value="MBT1175785.1"/>
    <property type="molecule type" value="Genomic_DNA"/>
</dbReference>
<evidence type="ECO:0000313" key="3">
    <source>
        <dbReference type="EMBL" id="MBT1175785.1"/>
    </source>
</evidence>
<dbReference type="InterPro" id="IPR002656">
    <property type="entry name" value="Acyl_transf_3_dom"/>
</dbReference>
<keyword evidence="3" id="KW-0012">Acyltransferase</keyword>
<feature type="transmembrane region" description="Helical" evidence="1">
    <location>
        <begin position="56"/>
        <end position="81"/>
    </location>
</feature>
<organism evidence="3 4">
    <name type="scientific">Bifidobacterium colobi</name>
    <dbReference type="NCBI Taxonomy" id="2809026"/>
    <lineage>
        <taxon>Bacteria</taxon>
        <taxon>Bacillati</taxon>
        <taxon>Actinomycetota</taxon>
        <taxon>Actinomycetes</taxon>
        <taxon>Bifidobacteriales</taxon>
        <taxon>Bifidobacteriaceae</taxon>
        <taxon>Bifidobacterium</taxon>
    </lineage>
</organism>
<feature type="transmembrane region" description="Helical" evidence="1">
    <location>
        <begin position="146"/>
        <end position="164"/>
    </location>
</feature>
<keyword evidence="3" id="KW-0808">Transferase</keyword>
<dbReference type="Pfam" id="PF01757">
    <property type="entry name" value="Acyl_transf_3"/>
    <property type="match status" value="1"/>
</dbReference>
<keyword evidence="1" id="KW-1133">Transmembrane helix</keyword>
<gene>
    <name evidence="3" type="ORF">JS530_09800</name>
</gene>
<dbReference type="GO" id="GO:0016746">
    <property type="term" value="F:acyltransferase activity"/>
    <property type="evidence" value="ECO:0007669"/>
    <property type="project" value="UniProtKB-KW"/>
</dbReference>
<reference evidence="3 4" key="1">
    <citation type="journal article" date="2021" name="Environ. Microbiol.">
        <title>Genetic insights into the dark matter of the mammalian gut microbiota through targeted genome reconstruction.</title>
        <authorList>
            <person name="Lugli G.A."/>
            <person name="Alessandri G."/>
            <person name="Milani C."/>
            <person name="Viappiani A."/>
            <person name="Fontana F."/>
            <person name="Tarracchini C."/>
            <person name="Mancabelli L."/>
            <person name="Argentini C."/>
            <person name="Ruiz L."/>
            <person name="Margolles A."/>
            <person name="van Sinderen D."/>
            <person name="Turroni F."/>
            <person name="Ventura M."/>
        </authorList>
    </citation>
    <scope>NUCLEOTIDE SEQUENCE [LARGE SCALE GENOMIC DNA]</scope>
    <source>
        <strain evidence="3 4">LC6</strain>
    </source>
</reference>
<feature type="transmembrane region" description="Helical" evidence="1">
    <location>
        <begin position="211"/>
        <end position="229"/>
    </location>
</feature>
<keyword evidence="4" id="KW-1185">Reference proteome</keyword>
<comment type="caution">
    <text evidence="3">The sequence shown here is derived from an EMBL/GenBank/DDBJ whole genome shotgun (WGS) entry which is preliminary data.</text>
</comment>
<accession>A0ABS5UXD5</accession>
<evidence type="ECO:0000259" key="2">
    <source>
        <dbReference type="Pfam" id="PF01757"/>
    </source>
</evidence>
<dbReference type="RefSeq" id="WP_214376980.1">
    <property type="nucleotide sequence ID" value="NZ_JAFEJU010000009.1"/>
</dbReference>
<dbReference type="Proteomes" id="UP000711736">
    <property type="component" value="Unassembled WGS sequence"/>
</dbReference>
<feature type="transmembrane region" description="Helical" evidence="1">
    <location>
        <begin position="108"/>
        <end position="126"/>
    </location>
</feature>
<feature type="domain" description="Acyltransferase 3" evidence="2">
    <location>
        <begin position="6"/>
        <end position="373"/>
    </location>
</feature>
<feature type="transmembrane region" description="Helical" evidence="1">
    <location>
        <begin position="241"/>
        <end position="263"/>
    </location>
</feature>
<keyword evidence="1" id="KW-0812">Transmembrane</keyword>
<keyword evidence="1" id="KW-0472">Membrane</keyword>
<evidence type="ECO:0000256" key="1">
    <source>
        <dbReference type="SAM" id="Phobius"/>
    </source>
</evidence>
<feature type="transmembrane region" description="Helical" evidence="1">
    <location>
        <begin position="359"/>
        <end position="383"/>
    </location>
</feature>
<evidence type="ECO:0000313" key="4">
    <source>
        <dbReference type="Proteomes" id="UP000711736"/>
    </source>
</evidence>
<protein>
    <submittedName>
        <fullName evidence="3">Acyltransferase family protein</fullName>
    </submittedName>
</protein>